<dbReference type="InterPro" id="IPR026444">
    <property type="entry name" value="Secre_tail"/>
</dbReference>
<feature type="domain" description="Secretion system C-terminal sorting" evidence="3">
    <location>
        <begin position="126"/>
        <end position="189"/>
    </location>
</feature>
<comment type="caution">
    <text evidence="4">The sequence shown here is derived from an EMBL/GenBank/DDBJ whole genome shotgun (WGS) entry which is preliminary data.</text>
</comment>
<evidence type="ECO:0000256" key="2">
    <source>
        <dbReference type="SAM" id="SignalP"/>
    </source>
</evidence>
<dbReference type="Proteomes" id="UP000244174">
    <property type="component" value="Unassembled WGS sequence"/>
</dbReference>
<keyword evidence="5" id="KW-1185">Reference proteome</keyword>
<evidence type="ECO:0000259" key="3">
    <source>
        <dbReference type="Pfam" id="PF18962"/>
    </source>
</evidence>
<protein>
    <submittedName>
        <fullName evidence="4">Putative secreted protein (Por secretion system target)</fullName>
    </submittedName>
</protein>
<feature type="chain" id="PRO_5015569685" evidence="2">
    <location>
        <begin position="23"/>
        <end position="194"/>
    </location>
</feature>
<proteinExistence type="predicted"/>
<evidence type="ECO:0000313" key="5">
    <source>
        <dbReference type="Proteomes" id="UP000244174"/>
    </source>
</evidence>
<feature type="signal peptide" evidence="2">
    <location>
        <begin position="1"/>
        <end position="22"/>
    </location>
</feature>
<dbReference type="Pfam" id="PF18962">
    <property type="entry name" value="Por_Secre_tail"/>
    <property type="match status" value="1"/>
</dbReference>
<dbReference type="RefSeq" id="WP_108171665.1">
    <property type="nucleotide sequence ID" value="NZ_QBKQ01000002.1"/>
</dbReference>
<dbReference type="OrthoDB" id="1122048at2"/>
<dbReference type="AlphaFoldDB" id="A0A2T6AHB6"/>
<keyword evidence="1 2" id="KW-0732">Signal</keyword>
<evidence type="ECO:0000313" key="4">
    <source>
        <dbReference type="EMBL" id="PTX43220.1"/>
    </source>
</evidence>
<reference evidence="4 5" key="1">
    <citation type="submission" date="2018-04" db="EMBL/GenBank/DDBJ databases">
        <title>Genomic Encyclopedia of Archaeal and Bacterial Type Strains, Phase II (KMG-II): from individual species to whole genera.</title>
        <authorList>
            <person name="Goeker M."/>
        </authorList>
    </citation>
    <scope>NUCLEOTIDE SEQUENCE [LARGE SCALE GENOMIC DNA]</scope>
    <source>
        <strain evidence="4 5">DSM 23082</strain>
    </source>
</reference>
<evidence type="ECO:0000256" key="1">
    <source>
        <dbReference type="ARBA" id="ARBA00022729"/>
    </source>
</evidence>
<accession>A0A2T6AHB6</accession>
<sequence>MKTAFRKLIVALVFVASFAANASDGLDLKVNEKQNLIVEVKGIEQGAILSILGENEEIVFKDRLSNDDSYSKIFDFNSLEDGRYTLVLDKEFSISTSIISKNGEILSIDKNAYRFDFKPLYRISGDIVSICLANPEENKVEIEIFDKFGVPVGKLKTKDLVVKRKLDFSNVPAGSYIVKIKTKTNTFSKSVNVG</sequence>
<dbReference type="EMBL" id="QBKQ01000002">
    <property type="protein sequence ID" value="PTX43220.1"/>
    <property type="molecule type" value="Genomic_DNA"/>
</dbReference>
<dbReference type="NCBIfam" id="TIGR04183">
    <property type="entry name" value="Por_Secre_tail"/>
    <property type="match status" value="1"/>
</dbReference>
<gene>
    <name evidence="4" type="ORF">C8P64_1746</name>
</gene>
<organism evidence="4 5">
    <name type="scientific">Christiangramia gaetbulicola</name>
    <dbReference type="NCBI Taxonomy" id="703340"/>
    <lineage>
        <taxon>Bacteria</taxon>
        <taxon>Pseudomonadati</taxon>
        <taxon>Bacteroidota</taxon>
        <taxon>Flavobacteriia</taxon>
        <taxon>Flavobacteriales</taxon>
        <taxon>Flavobacteriaceae</taxon>
        <taxon>Christiangramia</taxon>
    </lineage>
</organism>
<name>A0A2T6AHB6_9FLAO</name>